<proteinExistence type="predicted"/>
<dbReference type="EMBL" id="DUZY01000002">
    <property type="protein sequence ID" value="DAD29701.1"/>
    <property type="molecule type" value="Genomic_DNA"/>
</dbReference>
<keyword evidence="3" id="KW-1185">Reference proteome</keyword>
<dbReference type="AlphaFoldDB" id="A0A822YDW5"/>
<organism evidence="2 3">
    <name type="scientific">Nelumbo nucifera</name>
    <name type="common">Sacred lotus</name>
    <dbReference type="NCBI Taxonomy" id="4432"/>
    <lineage>
        <taxon>Eukaryota</taxon>
        <taxon>Viridiplantae</taxon>
        <taxon>Streptophyta</taxon>
        <taxon>Embryophyta</taxon>
        <taxon>Tracheophyta</taxon>
        <taxon>Spermatophyta</taxon>
        <taxon>Magnoliopsida</taxon>
        <taxon>Proteales</taxon>
        <taxon>Nelumbonaceae</taxon>
        <taxon>Nelumbo</taxon>
    </lineage>
</organism>
<name>A0A822YDW5_NELNU</name>
<dbReference type="Proteomes" id="UP000607653">
    <property type="component" value="Unassembled WGS sequence"/>
</dbReference>
<reference evidence="2 3" key="1">
    <citation type="journal article" date="2020" name="Mol. Biol. Evol.">
        <title>Distinct Expression and Methylation Patterns for Genes with Different Fates following a Single Whole-Genome Duplication in Flowering Plants.</title>
        <authorList>
            <person name="Shi T."/>
            <person name="Rahmani R.S."/>
            <person name="Gugger P.F."/>
            <person name="Wang M."/>
            <person name="Li H."/>
            <person name="Zhang Y."/>
            <person name="Li Z."/>
            <person name="Wang Q."/>
            <person name="Van de Peer Y."/>
            <person name="Marchal K."/>
            <person name="Chen J."/>
        </authorList>
    </citation>
    <scope>NUCLEOTIDE SEQUENCE [LARGE SCALE GENOMIC DNA]</scope>
    <source>
        <tissue evidence="2">Leaf</tissue>
    </source>
</reference>
<evidence type="ECO:0000256" key="1">
    <source>
        <dbReference type="SAM" id="MobiDB-lite"/>
    </source>
</evidence>
<evidence type="ECO:0000313" key="3">
    <source>
        <dbReference type="Proteomes" id="UP000607653"/>
    </source>
</evidence>
<comment type="caution">
    <text evidence="2">The sequence shown here is derived from an EMBL/GenBank/DDBJ whole genome shotgun (WGS) entry which is preliminary data.</text>
</comment>
<protein>
    <submittedName>
        <fullName evidence="2">Uncharacterized protein</fullName>
    </submittedName>
</protein>
<accession>A0A822YDW5</accession>
<evidence type="ECO:0000313" key="2">
    <source>
        <dbReference type="EMBL" id="DAD29701.1"/>
    </source>
</evidence>
<sequence length="119" mass="13675">MAALLIVRSFHTKSTRVLFSRSASKVRFCLSCQGREPSGSSDPKSNREEKQRENKHLFSRLHGGIERLGRGLKDNLSPKQKGDWKDVTLMSFSFAVYIYISQKIVCAYCAWMSMLKQPW</sequence>
<feature type="compositionally biased region" description="Basic and acidic residues" evidence="1">
    <location>
        <begin position="44"/>
        <end position="53"/>
    </location>
</feature>
<gene>
    <name evidence="2" type="ORF">HUJ06_031169</name>
</gene>
<feature type="region of interest" description="Disordered" evidence="1">
    <location>
        <begin position="33"/>
        <end position="53"/>
    </location>
</feature>